<reference evidence="8 9" key="1">
    <citation type="submission" date="2019-02" db="EMBL/GenBank/DDBJ databases">
        <title>Genome sequencing of the rare red list fungi Bondarzewia mesenterica.</title>
        <authorList>
            <person name="Buettner E."/>
            <person name="Kellner H."/>
        </authorList>
    </citation>
    <scope>NUCLEOTIDE SEQUENCE [LARGE SCALE GENOMIC DNA]</scope>
    <source>
        <strain evidence="8 9">DSM 108281</strain>
    </source>
</reference>
<feature type="transmembrane region" description="Helical" evidence="6">
    <location>
        <begin position="179"/>
        <end position="201"/>
    </location>
</feature>
<feature type="transmembrane region" description="Helical" evidence="6">
    <location>
        <begin position="87"/>
        <end position="106"/>
    </location>
</feature>
<feature type="transmembrane region" description="Helical" evidence="6">
    <location>
        <begin position="45"/>
        <end position="67"/>
    </location>
</feature>
<evidence type="ECO:0000256" key="5">
    <source>
        <dbReference type="SAM" id="MobiDB-lite"/>
    </source>
</evidence>
<keyword evidence="3 6" id="KW-1133">Transmembrane helix</keyword>
<protein>
    <recommendedName>
        <fullName evidence="7">Major facilitator superfamily (MFS) profile domain-containing protein</fullName>
    </recommendedName>
</protein>
<dbReference type="InterPro" id="IPR020846">
    <property type="entry name" value="MFS_dom"/>
</dbReference>
<feature type="transmembrane region" description="Helical" evidence="6">
    <location>
        <begin position="825"/>
        <end position="845"/>
    </location>
</feature>
<dbReference type="InterPro" id="IPR019049">
    <property type="entry name" value="Nucleoporin_prot_Ndc1/Nup"/>
</dbReference>
<feature type="transmembrane region" description="Helical" evidence="6">
    <location>
        <begin position="727"/>
        <end position="744"/>
    </location>
</feature>
<evidence type="ECO:0000259" key="7">
    <source>
        <dbReference type="PROSITE" id="PS50850"/>
    </source>
</evidence>
<dbReference type="PANTHER" id="PTHR23502:SF74">
    <property type="entry name" value="MAJOR FACILITATOR SUPERFAMILY (MFS) PROFILE DOMAIN-CONTAINING PROTEIN"/>
    <property type="match status" value="1"/>
</dbReference>
<feature type="transmembrane region" description="Helical" evidence="6">
    <location>
        <begin position="764"/>
        <end position="783"/>
    </location>
</feature>
<dbReference type="PANTHER" id="PTHR23502">
    <property type="entry name" value="MAJOR FACILITATOR SUPERFAMILY"/>
    <property type="match status" value="1"/>
</dbReference>
<comment type="caution">
    <text evidence="8">The sequence shown here is derived from an EMBL/GenBank/DDBJ whole genome shotgun (WGS) entry which is preliminary data.</text>
</comment>
<sequence>MLGQSSSTNPIRAITSKISARSAAPVPPATQTYEPLVRNVLRHRLLSGTFLSSAILTWVLTTFWAAWYRGRSQLGITTIPFLPFLPSTLLLTALAWAFGIVPVVVMRKVQLTATPSAASSPSQTFKSAFSKPSTLHALATYMFSATCFTALHIVSAYASEAPNSRGDHPLAVFVKSRKHPYYFNGRFLFLVFAQIALAVGFHTRSIMLDRLAVHWQSTRILPFRTTFATPQTYHAALAGLTALVFTPLVLSAYTVAFGLVRSLALPVLLRLPGVSMILRPFYAHFLRGSWTIVLFLRHWPLLCRSSFLGLSIVTSWDFTERLFDEKVQEPVLVAHQTPDPSATLVSAVTSSDVYYKYFAFYELKKLAEEDSSAASARRTALFGDQKYNPSLWSTLLRESLLFLGKDYQLLLRRGQPAPPPAAPVPLKPKNPEPPSTPLIRKAIFKAPESTPVRSVIDSIAADGAITQVVQSTVQMTTAHLPELFKAIESPAAAVKQPLALITTEAPAKVVTAPACGANAVKHALHAFIPSSLVRLWEQCGDWWRRERINKAAEASLPYRQVDVLAVEVLSHLVCASLTEDRYGVVQRDIPRILEAMLSYLTAIEEYQTELSARAPPPSSDEELLPPMEREARARVRLEVAHAGDVLAVVGDDTAAGPVGRRLSVLDEEIVHDEAEIEKYGGDEPDEPTPKTSLPVAPPQPPADPNLVTWDGPNDPENPQNWSRRRKWALTVLVSLLTLNVTFASSAPSSGTLFVAAEFGISSEVSYLITSIFLIGYVLGPCVWGPGSEVLGRKPVFIFPLIIYTIFHIGQALAHNIQTLLVTRFLSGFFACSPLVIGGGFIADVWDPVGRGPATTMFATTVALGPVMGPVVSGFIVESYLGWRWVFWVMMMFAGACTALAILFMPETFAPVLLHKKAKRLRKADPVANKDLYAELEKHKFSLSQLASRTISRPFKMMAMEPILVLVTIYLSIVYGVIYALFEAFPVTFIGKHGLTLSQDGLIFIGAGIGTTVGAFFNLYLSKSYPMLMKEWRGFPPPEKRLYGAMFGGPALVIGIFWLGWTGEYSSVPWYVPAISTIVIGFAITLIFMSFLNYLVDTYLMYSASAFAANTMCRSAVGAAFPLFTVQMFEGMHINWASTLIGCVGLLLAPMPFLFYKYGTRIRQKSKFAPCIDLKIAKLIEAERKAASEKGPSQV</sequence>
<feature type="transmembrane region" description="Helical" evidence="6">
    <location>
        <begin position="1098"/>
        <end position="1123"/>
    </location>
</feature>
<keyword evidence="9" id="KW-1185">Reference proteome</keyword>
<feature type="transmembrane region" description="Helical" evidence="6">
    <location>
        <begin position="1067"/>
        <end position="1091"/>
    </location>
</feature>
<dbReference type="EMBL" id="SGPL01000316">
    <property type="protein sequence ID" value="THH13906.1"/>
    <property type="molecule type" value="Genomic_DNA"/>
</dbReference>
<dbReference type="GO" id="GO:0005886">
    <property type="term" value="C:plasma membrane"/>
    <property type="evidence" value="ECO:0007669"/>
    <property type="project" value="TreeGrafter"/>
</dbReference>
<dbReference type="GO" id="GO:0022857">
    <property type="term" value="F:transmembrane transporter activity"/>
    <property type="evidence" value="ECO:0007669"/>
    <property type="project" value="InterPro"/>
</dbReference>
<name>A0A4S4LNQ9_9AGAM</name>
<evidence type="ECO:0000256" key="3">
    <source>
        <dbReference type="ARBA" id="ARBA00022989"/>
    </source>
</evidence>
<dbReference type="CDD" id="cd17323">
    <property type="entry name" value="MFS_Tpo1_MDR_like"/>
    <property type="match status" value="1"/>
</dbReference>
<gene>
    <name evidence="8" type="ORF">EW146_g6361</name>
</gene>
<feature type="transmembrane region" description="Helical" evidence="6">
    <location>
        <begin position="233"/>
        <end position="256"/>
    </location>
</feature>
<evidence type="ECO:0000256" key="1">
    <source>
        <dbReference type="ARBA" id="ARBA00004141"/>
    </source>
</evidence>
<evidence type="ECO:0000313" key="9">
    <source>
        <dbReference type="Proteomes" id="UP000310158"/>
    </source>
</evidence>
<evidence type="ECO:0000313" key="8">
    <source>
        <dbReference type="EMBL" id="THH13906.1"/>
    </source>
</evidence>
<organism evidence="8 9">
    <name type="scientific">Bondarzewia mesenterica</name>
    <dbReference type="NCBI Taxonomy" id="1095465"/>
    <lineage>
        <taxon>Eukaryota</taxon>
        <taxon>Fungi</taxon>
        <taxon>Dikarya</taxon>
        <taxon>Basidiomycota</taxon>
        <taxon>Agaricomycotina</taxon>
        <taxon>Agaricomycetes</taxon>
        <taxon>Russulales</taxon>
        <taxon>Bondarzewiaceae</taxon>
        <taxon>Bondarzewia</taxon>
    </lineage>
</organism>
<comment type="subcellular location">
    <subcellularLocation>
        <location evidence="1">Membrane</location>
        <topology evidence="1">Multi-pass membrane protein</topology>
    </subcellularLocation>
</comment>
<dbReference type="Proteomes" id="UP000310158">
    <property type="component" value="Unassembled WGS sequence"/>
</dbReference>
<proteinExistence type="predicted"/>
<feature type="domain" description="Major facilitator superfamily (MFS) profile" evidence="7">
    <location>
        <begin position="729"/>
        <end position="1160"/>
    </location>
</feature>
<dbReference type="FunFam" id="1.20.1250.20:FF:000082">
    <property type="entry name" value="MFS multidrug transporter, putative"/>
    <property type="match status" value="1"/>
</dbReference>
<evidence type="ECO:0000256" key="2">
    <source>
        <dbReference type="ARBA" id="ARBA00022692"/>
    </source>
</evidence>
<dbReference type="SUPFAM" id="SSF103473">
    <property type="entry name" value="MFS general substrate transporter"/>
    <property type="match status" value="1"/>
</dbReference>
<feature type="region of interest" description="Disordered" evidence="5">
    <location>
        <begin position="676"/>
        <end position="703"/>
    </location>
</feature>
<dbReference type="Pfam" id="PF07690">
    <property type="entry name" value="MFS_1"/>
    <property type="match status" value="1"/>
</dbReference>
<evidence type="ECO:0000256" key="4">
    <source>
        <dbReference type="ARBA" id="ARBA00023136"/>
    </source>
</evidence>
<dbReference type="InterPro" id="IPR036259">
    <property type="entry name" value="MFS_trans_sf"/>
</dbReference>
<dbReference type="OrthoDB" id="67850at2759"/>
<feature type="transmembrane region" description="Helical" evidence="6">
    <location>
        <begin position="795"/>
        <end position="813"/>
    </location>
</feature>
<keyword evidence="4 6" id="KW-0472">Membrane</keyword>
<dbReference type="Gene3D" id="1.20.1250.20">
    <property type="entry name" value="MFS general substrate transporter like domains"/>
    <property type="match status" value="1"/>
</dbReference>
<feature type="transmembrane region" description="Helical" evidence="6">
    <location>
        <begin position="1041"/>
        <end position="1061"/>
    </location>
</feature>
<keyword evidence="2 6" id="KW-0812">Transmembrane</keyword>
<feature type="transmembrane region" description="Helical" evidence="6">
    <location>
        <begin position="1001"/>
        <end position="1020"/>
    </location>
</feature>
<feature type="transmembrane region" description="Helical" evidence="6">
    <location>
        <begin position="886"/>
        <end position="913"/>
    </location>
</feature>
<dbReference type="AlphaFoldDB" id="A0A4S4LNQ9"/>
<dbReference type="Pfam" id="PF09531">
    <property type="entry name" value="Ndc1_Nup"/>
    <property type="match status" value="1"/>
</dbReference>
<dbReference type="PROSITE" id="PS50850">
    <property type="entry name" value="MFS"/>
    <property type="match status" value="1"/>
</dbReference>
<dbReference type="InterPro" id="IPR011701">
    <property type="entry name" value="MFS"/>
</dbReference>
<evidence type="ECO:0000256" key="6">
    <source>
        <dbReference type="SAM" id="Phobius"/>
    </source>
</evidence>
<feature type="transmembrane region" description="Helical" evidence="6">
    <location>
        <begin position="962"/>
        <end position="981"/>
    </location>
</feature>
<accession>A0A4S4LNQ9</accession>
<feature type="transmembrane region" description="Helical" evidence="6">
    <location>
        <begin position="1135"/>
        <end position="1155"/>
    </location>
</feature>
<feature type="transmembrane region" description="Helical" evidence="6">
    <location>
        <begin position="857"/>
        <end position="880"/>
    </location>
</feature>